<name>A0ABV3HKF7_9ACTN</name>
<keyword evidence="2" id="KW-1185">Reference proteome</keyword>
<accession>A0ABV3HKF7</accession>
<proteinExistence type="predicted"/>
<protein>
    <submittedName>
        <fullName evidence="1">Uncharacterized protein</fullName>
    </submittedName>
</protein>
<gene>
    <name evidence="1" type="ORF">AB0K40_46645</name>
</gene>
<organism evidence="1 2">
    <name type="scientific">Nonomuraea bangladeshensis</name>
    <dbReference type="NCBI Taxonomy" id="404385"/>
    <lineage>
        <taxon>Bacteria</taxon>
        <taxon>Bacillati</taxon>
        <taxon>Actinomycetota</taxon>
        <taxon>Actinomycetes</taxon>
        <taxon>Streptosporangiales</taxon>
        <taxon>Streptosporangiaceae</taxon>
        <taxon>Nonomuraea</taxon>
    </lineage>
</organism>
<dbReference type="EMBL" id="JBFARM010000022">
    <property type="protein sequence ID" value="MEV4293034.1"/>
    <property type="molecule type" value="Genomic_DNA"/>
</dbReference>
<evidence type="ECO:0000313" key="1">
    <source>
        <dbReference type="EMBL" id="MEV4293034.1"/>
    </source>
</evidence>
<evidence type="ECO:0000313" key="2">
    <source>
        <dbReference type="Proteomes" id="UP001552427"/>
    </source>
</evidence>
<comment type="caution">
    <text evidence="1">The sequence shown here is derived from an EMBL/GenBank/DDBJ whole genome shotgun (WGS) entry which is preliminary data.</text>
</comment>
<reference evidence="1 2" key="1">
    <citation type="submission" date="2024-06" db="EMBL/GenBank/DDBJ databases">
        <title>The Natural Products Discovery Center: Release of the First 8490 Sequenced Strains for Exploring Actinobacteria Biosynthetic Diversity.</title>
        <authorList>
            <person name="Kalkreuter E."/>
            <person name="Kautsar S.A."/>
            <person name="Yang D."/>
            <person name="Bader C.D."/>
            <person name="Teijaro C.N."/>
            <person name="Fluegel L."/>
            <person name="Davis C.M."/>
            <person name="Simpson J.R."/>
            <person name="Lauterbach L."/>
            <person name="Steele A.D."/>
            <person name="Gui C."/>
            <person name="Meng S."/>
            <person name="Li G."/>
            <person name="Viehrig K."/>
            <person name="Ye F."/>
            <person name="Su P."/>
            <person name="Kiefer A.F."/>
            <person name="Nichols A."/>
            <person name="Cepeda A.J."/>
            <person name="Yan W."/>
            <person name="Fan B."/>
            <person name="Jiang Y."/>
            <person name="Adhikari A."/>
            <person name="Zheng C.-J."/>
            <person name="Schuster L."/>
            <person name="Cowan T.M."/>
            <person name="Smanski M.J."/>
            <person name="Chevrette M.G."/>
            <person name="De Carvalho L.P.S."/>
            <person name="Shen B."/>
        </authorList>
    </citation>
    <scope>NUCLEOTIDE SEQUENCE [LARGE SCALE GENOMIC DNA]</scope>
    <source>
        <strain evidence="1 2">NPDC049574</strain>
    </source>
</reference>
<sequence>MNNDRDALIAGLIAMAGFLKAHPQIPTSIVPVTIRAFPAHGSDDDMRTEVDRVAALLGTEIDSHHLPHDHYMTGIDFGPVRYEFIAILAAARARHAADDSYRGCIQLDATQEH</sequence>
<dbReference type="Proteomes" id="UP001552427">
    <property type="component" value="Unassembled WGS sequence"/>
</dbReference>
<dbReference type="RefSeq" id="WP_364464063.1">
    <property type="nucleotide sequence ID" value="NZ_JBFARM010000022.1"/>
</dbReference>